<reference evidence="7" key="1">
    <citation type="journal article" date="2020" name="Stud. Mycol.">
        <title>101 Dothideomycetes genomes: a test case for predicting lifestyles and emergence of pathogens.</title>
        <authorList>
            <person name="Haridas S."/>
            <person name="Albert R."/>
            <person name="Binder M."/>
            <person name="Bloem J."/>
            <person name="Labutti K."/>
            <person name="Salamov A."/>
            <person name="Andreopoulos B."/>
            <person name="Baker S."/>
            <person name="Barry K."/>
            <person name="Bills G."/>
            <person name="Bluhm B."/>
            <person name="Cannon C."/>
            <person name="Castanera R."/>
            <person name="Culley D."/>
            <person name="Daum C."/>
            <person name="Ezra D."/>
            <person name="Gonzalez J."/>
            <person name="Henrissat B."/>
            <person name="Kuo A."/>
            <person name="Liang C."/>
            <person name="Lipzen A."/>
            <person name="Lutzoni F."/>
            <person name="Magnuson J."/>
            <person name="Mondo S."/>
            <person name="Nolan M."/>
            <person name="Ohm R."/>
            <person name="Pangilinan J."/>
            <person name="Park H.-J."/>
            <person name="Ramirez L."/>
            <person name="Alfaro M."/>
            <person name="Sun H."/>
            <person name="Tritt A."/>
            <person name="Yoshinaga Y."/>
            <person name="Zwiers L.-H."/>
            <person name="Turgeon B."/>
            <person name="Goodwin S."/>
            <person name="Spatafora J."/>
            <person name="Crous P."/>
            <person name="Grigoriev I."/>
        </authorList>
    </citation>
    <scope>NUCLEOTIDE SEQUENCE</scope>
    <source>
        <strain evidence="7">ATCC 36951</strain>
    </source>
</reference>
<protein>
    <submittedName>
        <fullName evidence="7">Uncharacterized protein</fullName>
    </submittedName>
</protein>
<evidence type="ECO:0000256" key="3">
    <source>
        <dbReference type="ARBA" id="ARBA00022737"/>
    </source>
</evidence>
<evidence type="ECO:0000259" key="5">
    <source>
        <dbReference type="Pfam" id="PF17034"/>
    </source>
</evidence>
<dbReference type="GO" id="GO:1904263">
    <property type="term" value="P:positive regulation of TORC1 signaling"/>
    <property type="evidence" value="ECO:0007669"/>
    <property type="project" value="TreeGrafter"/>
</dbReference>
<sequence>MEAAVRWSPHSTSGRERFLLVDVIDQSLTLNHVHRRSRTDLDYTAVAKYGRLPSFSAFDWSKTDESIVALGLVSGSACLVKLREDGQPSETRSTFKLKQQRKCNSVALSTRDLLAVALDKTRSDNCLNIFDANGDYQGNQEPVRKLCPAEVVSSVRFFPGQPQELVVAAQRAYIRLYDLRDGYFAGNSNLQVSTRCVNNIAIDPLDDNYFASAGSTDDPTVTVWDKRWISQNSPGGAANGAVFELRPAVDTTSRATIWSLRYSGQQRGRLAICSSRGQLRVVDMTESRSSLHPETDYVPANQYGGTAWSCNRYVSQSRSVSRPFEEGENGDNNNARLIAFDWISDGTDLAEQSVLALRPSRDVDVIRVPLTIPHATVTARNDLSMAFDDLSLVETKGRAEPAEPQAPYEQQRTAEDFGPHDYRGEEYVDDNDESKAIYFPESPQVPNLLAQFSIHRERCYQGYLWDCHKNMDIVTGNWQLERLWEIINRFREQAADGAMVGESLDLSYVGVTGICQEKIGNVSRRTFSPAAAKVEDAISALNISRELPPFEGERTDFPEHRQLCLELCGWKFTTETLEAECQELIDRGLYYQAIVQAVLHDYKHIALNILRTLIRSKTVPNIGLGALLASDLINEEQREMCQWMAADTEDAALKALLTFLITGDWRDVMKLKYLHLGYRVALGLKYLNDTELKGFLQSETARAVKNGDLEGILLTGLGEQCMDLMQTYITKTNDLQTAVLATAFTNPLYVDDVRWEMWKETYFMQMQSWRAFVQRSQFVIQHGQMARSSDGHSLLEAPEPQVKLRCKHCQQSLARHDGHSTNSKNRGTQTNGKGSGRPEQIAAASAGIVCPTCGRHMPRCGICRMWLGTPDPVRKGGARELQKLGDVMAKFLTFCVSCKHGFHANHARAWFLKHDTCPVPDCQCLCFAV</sequence>
<comment type="similarity">
    <text evidence="1">Belongs to the WD repeat mio family.</text>
</comment>
<dbReference type="Gene3D" id="2.130.10.10">
    <property type="entry name" value="YVTN repeat-like/Quinoprotein amine dehydrogenase"/>
    <property type="match status" value="1"/>
</dbReference>
<dbReference type="PANTHER" id="PTHR16453">
    <property type="entry name" value="WD40 DOMAIN-CONTAINING PROTEIN MIO FAMILY MEMBER"/>
    <property type="match status" value="1"/>
</dbReference>
<keyword evidence="8" id="KW-1185">Reference proteome</keyword>
<dbReference type="GeneID" id="54557268"/>
<accession>A0A6A6D564</accession>
<evidence type="ECO:0000259" key="6">
    <source>
        <dbReference type="Pfam" id="PF21719"/>
    </source>
</evidence>
<dbReference type="Pfam" id="PF17034">
    <property type="entry name" value="zinc_ribbon_16"/>
    <property type="match status" value="1"/>
</dbReference>
<evidence type="ECO:0000313" key="7">
    <source>
        <dbReference type="EMBL" id="KAF2173352.1"/>
    </source>
</evidence>
<dbReference type="CDD" id="cd16691">
    <property type="entry name" value="mRING-H2-C3H3C2_Mio"/>
    <property type="match status" value="1"/>
</dbReference>
<name>A0A6A6D564_ZASCE</name>
<feature type="region of interest" description="Disordered" evidence="4">
    <location>
        <begin position="397"/>
        <end position="420"/>
    </location>
</feature>
<dbReference type="Pfam" id="PF21719">
    <property type="entry name" value="MIOS_a-sol"/>
    <property type="match status" value="1"/>
</dbReference>
<organism evidence="7 8">
    <name type="scientific">Zasmidium cellare ATCC 36951</name>
    <dbReference type="NCBI Taxonomy" id="1080233"/>
    <lineage>
        <taxon>Eukaryota</taxon>
        <taxon>Fungi</taxon>
        <taxon>Dikarya</taxon>
        <taxon>Ascomycota</taxon>
        <taxon>Pezizomycotina</taxon>
        <taxon>Dothideomycetes</taxon>
        <taxon>Dothideomycetidae</taxon>
        <taxon>Mycosphaerellales</taxon>
        <taxon>Mycosphaerellaceae</taxon>
        <taxon>Zasmidium</taxon>
    </lineage>
</organism>
<dbReference type="InterPro" id="IPR037593">
    <property type="entry name" value="MIOS/Sea4"/>
</dbReference>
<dbReference type="Proteomes" id="UP000799537">
    <property type="component" value="Unassembled WGS sequence"/>
</dbReference>
<dbReference type="PANTHER" id="PTHR16453:SF9">
    <property type="entry name" value="GATOR COMPLEX PROTEIN MIOS"/>
    <property type="match status" value="1"/>
</dbReference>
<feature type="domain" description="MIOS-like alpha-solenoid" evidence="6">
    <location>
        <begin position="456"/>
        <end position="686"/>
    </location>
</feature>
<dbReference type="GO" id="GO:0005737">
    <property type="term" value="C:cytoplasm"/>
    <property type="evidence" value="ECO:0007669"/>
    <property type="project" value="TreeGrafter"/>
</dbReference>
<dbReference type="AlphaFoldDB" id="A0A6A6D564"/>
<feature type="region of interest" description="Disordered" evidence="4">
    <location>
        <begin position="813"/>
        <end position="838"/>
    </location>
</feature>
<dbReference type="InterPro" id="IPR015943">
    <property type="entry name" value="WD40/YVTN_repeat-like_dom_sf"/>
</dbReference>
<evidence type="ECO:0000256" key="4">
    <source>
        <dbReference type="SAM" id="MobiDB-lite"/>
    </source>
</evidence>
<dbReference type="InterPro" id="IPR031488">
    <property type="entry name" value="Zn_ribbon_mio"/>
</dbReference>
<feature type="domain" description="GATOR2 complex protein MIO zinc-ribbon like" evidence="5">
    <location>
        <begin position="806"/>
        <end position="926"/>
    </location>
</feature>
<keyword evidence="3" id="KW-0677">Repeat</keyword>
<keyword evidence="2" id="KW-0853">WD repeat</keyword>
<dbReference type="RefSeq" id="XP_033674241.1">
    <property type="nucleotide sequence ID" value="XM_033803996.1"/>
</dbReference>
<evidence type="ECO:0000256" key="2">
    <source>
        <dbReference type="ARBA" id="ARBA00022574"/>
    </source>
</evidence>
<dbReference type="EMBL" id="ML993580">
    <property type="protein sequence ID" value="KAF2173352.1"/>
    <property type="molecule type" value="Genomic_DNA"/>
</dbReference>
<feature type="compositionally biased region" description="Polar residues" evidence="4">
    <location>
        <begin position="820"/>
        <end position="832"/>
    </location>
</feature>
<evidence type="ECO:0000313" key="8">
    <source>
        <dbReference type="Proteomes" id="UP000799537"/>
    </source>
</evidence>
<proteinExistence type="inferred from homology"/>
<dbReference type="InterPro" id="IPR036322">
    <property type="entry name" value="WD40_repeat_dom_sf"/>
</dbReference>
<dbReference type="OrthoDB" id="341486at2759"/>
<gene>
    <name evidence="7" type="ORF">M409DRAFT_17291</name>
</gene>
<dbReference type="InterPro" id="IPR049092">
    <property type="entry name" value="MIOS_a-sol"/>
</dbReference>
<dbReference type="SUPFAM" id="SSF50978">
    <property type="entry name" value="WD40 repeat-like"/>
    <property type="match status" value="1"/>
</dbReference>
<evidence type="ECO:0000256" key="1">
    <source>
        <dbReference type="ARBA" id="ARBA00009713"/>
    </source>
</evidence>